<sequence length="290" mass="31311">MSATPSASAIPASHDLFAPGLAQQVVSELVTAAAGKPVVRVVINRTQARLTYIGDGDRPRSMVWLAGVITPSDDGTDLVAATSFDPNTFNLSDVASLFTIAAQVSGSAERQELQINEYDHRQILMTVTTSPESSTVFFDRDGNPIPRLDLTVDKDLAIGLNDVYYHRRFVLTVSVTVDSADVMSSADQVWVDVLDTPGVVERRIRTATVPMFITQHRETPSTLPFDQTVIDPAVIGQLIRTAPLLLEQPDVTTVTVTVNQPADADQPRITVESGGSKVVTDLMGNKIENP</sequence>
<dbReference type="AlphaFoldDB" id="A0A645D7R7"/>
<reference evidence="1" key="1">
    <citation type="submission" date="2019-08" db="EMBL/GenBank/DDBJ databases">
        <authorList>
            <person name="Kucharzyk K."/>
            <person name="Murdoch R.W."/>
            <person name="Higgins S."/>
            <person name="Loffler F."/>
        </authorList>
    </citation>
    <scope>NUCLEOTIDE SEQUENCE</scope>
</reference>
<organism evidence="1">
    <name type="scientific">bioreactor metagenome</name>
    <dbReference type="NCBI Taxonomy" id="1076179"/>
    <lineage>
        <taxon>unclassified sequences</taxon>
        <taxon>metagenomes</taxon>
        <taxon>ecological metagenomes</taxon>
    </lineage>
</organism>
<dbReference type="EMBL" id="VSSQ01033588">
    <property type="protein sequence ID" value="MPM85237.1"/>
    <property type="molecule type" value="Genomic_DNA"/>
</dbReference>
<protein>
    <submittedName>
        <fullName evidence="1">Uncharacterized protein</fullName>
    </submittedName>
</protein>
<gene>
    <name evidence="1" type="ORF">SDC9_132315</name>
</gene>
<evidence type="ECO:0000313" key="1">
    <source>
        <dbReference type="EMBL" id="MPM85237.1"/>
    </source>
</evidence>
<name>A0A645D7R7_9ZZZZ</name>
<comment type="caution">
    <text evidence="1">The sequence shown here is derived from an EMBL/GenBank/DDBJ whole genome shotgun (WGS) entry which is preliminary data.</text>
</comment>
<accession>A0A645D7R7</accession>
<proteinExistence type="predicted"/>